<protein>
    <submittedName>
        <fullName evidence="1">Uncharacterized protein</fullName>
    </submittedName>
</protein>
<dbReference type="EMBL" id="CM037154">
    <property type="protein sequence ID" value="KAH7861306.1"/>
    <property type="molecule type" value="Genomic_DNA"/>
</dbReference>
<evidence type="ECO:0000313" key="2">
    <source>
        <dbReference type="Proteomes" id="UP000828048"/>
    </source>
</evidence>
<gene>
    <name evidence="1" type="ORF">Vadar_024416</name>
</gene>
<evidence type="ECO:0000313" key="1">
    <source>
        <dbReference type="EMBL" id="KAH7861306.1"/>
    </source>
</evidence>
<keyword evidence="2" id="KW-1185">Reference proteome</keyword>
<proteinExistence type="predicted"/>
<organism evidence="1 2">
    <name type="scientific">Vaccinium darrowii</name>
    <dbReference type="NCBI Taxonomy" id="229202"/>
    <lineage>
        <taxon>Eukaryota</taxon>
        <taxon>Viridiplantae</taxon>
        <taxon>Streptophyta</taxon>
        <taxon>Embryophyta</taxon>
        <taxon>Tracheophyta</taxon>
        <taxon>Spermatophyta</taxon>
        <taxon>Magnoliopsida</taxon>
        <taxon>eudicotyledons</taxon>
        <taxon>Gunneridae</taxon>
        <taxon>Pentapetalae</taxon>
        <taxon>asterids</taxon>
        <taxon>Ericales</taxon>
        <taxon>Ericaceae</taxon>
        <taxon>Vaccinioideae</taxon>
        <taxon>Vaccinieae</taxon>
        <taxon>Vaccinium</taxon>
    </lineage>
</organism>
<name>A0ACB7Z6N4_9ERIC</name>
<comment type="caution">
    <text evidence="1">The sequence shown here is derived from an EMBL/GenBank/DDBJ whole genome shotgun (WGS) entry which is preliminary data.</text>
</comment>
<reference evidence="1 2" key="1">
    <citation type="journal article" date="2021" name="Hortic Res">
        <title>High-quality reference genome and annotation aids understanding of berry development for evergreen blueberry (Vaccinium darrowii).</title>
        <authorList>
            <person name="Yu J."/>
            <person name="Hulse-Kemp A.M."/>
            <person name="Babiker E."/>
            <person name="Staton M."/>
        </authorList>
    </citation>
    <scope>NUCLEOTIDE SEQUENCE [LARGE SCALE GENOMIC DNA]</scope>
    <source>
        <strain evidence="2">cv. NJ 8807/NJ 8810</strain>
        <tissue evidence="1">Young leaf</tissue>
    </source>
</reference>
<accession>A0ACB7Z6N4</accession>
<dbReference type="Proteomes" id="UP000828048">
    <property type="component" value="Chromosome 4"/>
</dbReference>
<sequence>MVKYSKLSAKIQVGNQVLRTRIASATSNRTFSNPLWNEDLVFVVAEPSEDYLLVSVENRVAPSRKDVLGRMFFLWHRLRGDWMISCDLRPTAKQLWKPNIGVLEMGVLGASNLMPMKVKEGQRGATDAYCVAKYGQKWVRTWTVVDSLAPKWNEQYTWEVFDPCTVITIGVFDNSRVDKSTNNANGRDSRIGKVRIRLSTLESDCLYCRV</sequence>